<dbReference type="PROSITE" id="PS50262">
    <property type="entry name" value="G_PROTEIN_RECEP_F1_2"/>
    <property type="match status" value="1"/>
</dbReference>
<dbReference type="CDD" id="cd00637">
    <property type="entry name" value="7tm_classA_rhodopsin-like"/>
    <property type="match status" value="1"/>
</dbReference>
<dbReference type="SUPFAM" id="SSF81321">
    <property type="entry name" value="Family A G protein-coupled receptor-like"/>
    <property type="match status" value="1"/>
</dbReference>
<dbReference type="Pfam" id="PF00001">
    <property type="entry name" value="7tm_1"/>
    <property type="match status" value="1"/>
</dbReference>
<feature type="transmembrane region" description="Helical" evidence="10">
    <location>
        <begin position="234"/>
        <end position="258"/>
    </location>
</feature>
<feature type="transmembrane region" description="Helical" evidence="10">
    <location>
        <begin position="143"/>
        <end position="165"/>
    </location>
</feature>
<proteinExistence type="inferred from homology"/>
<keyword evidence="3 9" id="KW-0812">Transmembrane</keyword>
<dbReference type="InterPro" id="IPR017452">
    <property type="entry name" value="GPCR_Rhodpsn_7TM"/>
</dbReference>
<accession>A0A8K0A4U5</accession>
<evidence type="ECO:0000256" key="3">
    <source>
        <dbReference type="ARBA" id="ARBA00022692"/>
    </source>
</evidence>
<feature type="transmembrane region" description="Helical" evidence="10">
    <location>
        <begin position="185"/>
        <end position="213"/>
    </location>
</feature>
<keyword evidence="2" id="KW-1003">Cell membrane</keyword>
<dbReference type="AlphaFoldDB" id="A0A8K0A4U5"/>
<evidence type="ECO:0000256" key="4">
    <source>
        <dbReference type="ARBA" id="ARBA00022989"/>
    </source>
</evidence>
<organism evidence="12 13">
    <name type="scientific">Branchiostoma lanceolatum</name>
    <name type="common">Common lancelet</name>
    <name type="synonym">Amphioxus lanceolatum</name>
    <dbReference type="NCBI Taxonomy" id="7740"/>
    <lineage>
        <taxon>Eukaryota</taxon>
        <taxon>Metazoa</taxon>
        <taxon>Chordata</taxon>
        <taxon>Cephalochordata</taxon>
        <taxon>Leptocardii</taxon>
        <taxon>Amphioxiformes</taxon>
        <taxon>Branchiostomatidae</taxon>
        <taxon>Branchiostoma</taxon>
    </lineage>
</organism>
<evidence type="ECO:0000313" key="12">
    <source>
        <dbReference type="EMBL" id="CAH1268130.1"/>
    </source>
</evidence>
<evidence type="ECO:0000256" key="9">
    <source>
        <dbReference type="RuleBase" id="RU000688"/>
    </source>
</evidence>
<gene>
    <name evidence="12" type="primary">HTR4</name>
    <name evidence="12" type="ORF">BLAG_LOCUS21172</name>
</gene>
<dbReference type="EMBL" id="OV696691">
    <property type="protein sequence ID" value="CAH1268130.1"/>
    <property type="molecule type" value="Genomic_DNA"/>
</dbReference>
<keyword evidence="5 9" id="KW-0297">G-protein coupled receptor</keyword>
<dbReference type="GO" id="GO:0001594">
    <property type="term" value="F:trace-amine receptor activity"/>
    <property type="evidence" value="ECO:0007669"/>
    <property type="project" value="TreeGrafter"/>
</dbReference>
<dbReference type="GO" id="GO:0005886">
    <property type="term" value="C:plasma membrane"/>
    <property type="evidence" value="ECO:0007669"/>
    <property type="project" value="UniProtKB-SubCell"/>
</dbReference>
<keyword evidence="4 10" id="KW-1133">Transmembrane helix</keyword>
<feature type="domain" description="G-protein coupled receptors family 1 profile" evidence="11">
    <location>
        <begin position="44"/>
        <end position="289"/>
    </location>
</feature>
<comment type="subcellular location">
    <subcellularLocation>
        <location evidence="1">Cell membrane</location>
        <topology evidence="1">Multi-pass membrane protein</topology>
    </subcellularLocation>
</comment>
<sequence length="383" mass="42032">MNGSGPANDTSVAMSSSQPGWHSILPAELKVMLVGLIGLGLVLGNTFVVVVILKSPSLRNYTGYLTVSLACADMLPGLLVIPFSLRPAWTGQWMYGDVICMLATFISCVCALGSSFSLVGLAINRYILIVHAMRYQNIMGPKLCTAMIVAAWVVPAISFAVPIFVYKRFRFLPSSAHCTFELGEVIPLAFGVAFIAVLVMVVGILHCKVYAVALRHLKNIHHYNRRATLDKLQGAKTTAVITVAFLLTWVPYCALAIWQNMLEYPTHPDVEFVVLWLYTCNGILNVFIYNGLNRAFREEAKKLTMRTCVLNMFNVSLGVASRVTTPSTQARSSSKKAACVRTDTSTSPCPDGIHAEEHQTRCRTQGAITGSRFIGKNMEETRL</sequence>
<evidence type="ECO:0000256" key="7">
    <source>
        <dbReference type="ARBA" id="ARBA00023170"/>
    </source>
</evidence>
<reference evidence="12" key="1">
    <citation type="submission" date="2022-01" db="EMBL/GenBank/DDBJ databases">
        <authorList>
            <person name="Braso-Vives M."/>
        </authorList>
    </citation>
    <scope>NUCLEOTIDE SEQUENCE</scope>
</reference>
<dbReference type="Gene3D" id="1.20.1070.10">
    <property type="entry name" value="Rhodopsin 7-helix transmembrane proteins"/>
    <property type="match status" value="1"/>
</dbReference>
<feature type="transmembrane region" description="Helical" evidence="10">
    <location>
        <begin position="64"/>
        <end position="83"/>
    </location>
</feature>
<comment type="similarity">
    <text evidence="9">Belongs to the G-protein coupled receptor 1 family.</text>
</comment>
<dbReference type="InterPro" id="IPR050569">
    <property type="entry name" value="TAAR"/>
</dbReference>
<dbReference type="PANTHER" id="PTHR24249">
    <property type="entry name" value="HISTAMINE RECEPTOR-RELATED G-PROTEIN COUPLED RECEPTOR"/>
    <property type="match status" value="1"/>
</dbReference>
<evidence type="ECO:0000256" key="10">
    <source>
        <dbReference type="SAM" id="Phobius"/>
    </source>
</evidence>
<dbReference type="PRINTS" id="PR00237">
    <property type="entry name" value="GPCRRHODOPSN"/>
</dbReference>
<feature type="transmembrane region" description="Helical" evidence="10">
    <location>
        <begin position="95"/>
        <end position="123"/>
    </location>
</feature>
<dbReference type="PANTHER" id="PTHR24249:SF406">
    <property type="entry name" value="G-PROTEIN COUPLED RECEPTORS FAMILY 1 PROFILE DOMAIN-CONTAINING PROTEIN"/>
    <property type="match status" value="1"/>
</dbReference>
<protein>
    <submittedName>
        <fullName evidence="12">HTR4 protein</fullName>
    </submittedName>
</protein>
<name>A0A8K0A4U5_BRALA</name>
<keyword evidence="13" id="KW-1185">Reference proteome</keyword>
<keyword evidence="6 10" id="KW-0472">Membrane</keyword>
<dbReference type="InterPro" id="IPR000276">
    <property type="entry name" value="GPCR_Rhodpsn"/>
</dbReference>
<feature type="transmembrane region" description="Helical" evidence="10">
    <location>
        <begin position="270"/>
        <end position="292"/>
    </location>
</feature>
<dbReference type="Proteomes" id="UP000838412">
    <property type="component" value="Chromosome 6"/>
</dbReference>
<keyword evidence="7 9" id="KW-0675">Receptor</keyword>
<evidence type="ECO:0000259" key="11">
    <source>
        <dbReference type="PROSITE" id="PS50262"/>
    </source>
</evidence>
<evidence type="ECO:0000256" key="8">
    <source>
        <dbReference type="ARBA" id="ARBA00023224"/>
    </source>
</evidence>
<evidence type="ECO:0000256" key="1">
    <source>
        <dbReference type="ARBA" id="ARBA00004651"/>
    </source>
</evidence>
<evidence type="ECO:0000256" key="6">
    <source>
        <dbReference type="ARBA" id="ARBA00023136"/>
    </source>
</evidence>
<feature type="transmembrane region" description="Helical" evidence="10">
    <location>
        <begin position="31"/>
        <end position="52"/>
    </location>
</feature>
<evidence type="ECO:0000256" key="5">
    <source>
        <dbReference type="ARBA" id="ARBA00023040"/>
    </source>
</evidence>
<evidence type="ECO:0000256" key="2">
    <source>
        <dbReference type="ARBA" id="ARBA00022475"/>
    </source>
</evidence>
<evidence type="ECO:0000313" key="13">
    <source>
        <dbReference type="Proteomes" id="UP000838412"/>
    </source>
</evidence>
<keyword evidence="8 9" id="KW-0807">Transducer</keyword>
<dbReference type="OrthoDB" id="6376512at2759"/>
<dbReference type="PROSITE" id="PS00237">
    <property type="entry name" value="G_PROTEIN_RECEP_F1_1"/>
    <property type="match status" value="1"/>
</dbReference>